<dbReference type="EMBL" id="JBAHYK010001756">
    <property type="protein sequence ID" value="KAL0566845.1"/>
    <property type="molecule type" value="Genomic_DNA"/>
</dbReference>
<dbReference type="NCBIfam" id="TIGR00654">
    <property type="entry name" value="PhzF_family"/>
    <property type="match status" value="1"/>
</dbReference>
<dbReference type="Proteomes" id="UP001465976">
    <property type="component" value="Unassembled WGS sequence"/>
</dbReference>
<comment type="caution">
    <text evidence="1">The sequence shown here is derived from an EMBL/GenBank/DDBJ whole genome shotgun (WGS) entry which is preliminary data.</text>
</comment>
<sequence>MSLKLKYFVYDVFTTTPFSGNPLAIVHIPASASIQQEQKQAIAKEFNLSETTFVHEESGSSSQSIFRTDIFTIHAELPFAGHPTVGTGFHLLSNHESGDITLRIKAGDTLVIRSDDEGGAVRLQVPVDFKVHPVLKVDKLISYQARLSATDDFKDSQATAIASIVKGMNFFLLEVNSVDALGRMNTYPETISVPSAHMGAWSSSQSDTDNPFVYVYTVLSGNETTTKIRARMFGWAGFEDPATGSAACTLGGYLALKKGKGKWRFEITQGVEMGRQSEIAVVAEIDDGDVVKSVQLEGGAVKVMEGVLNIDA</sequence>
<gene>
    <name evidence="1" type="ORF">V5O48_015158</name>
</gene>
<accession>A0ABR3EVB7</accession>
<evidence type="ECO:0000313" key="1">
    <source>
        <dbReference type="EMBL" id="KAL0566845.1"/>
    </source>
</evidence>
<protein>
    <submittedName>
        <fullName evidence="1">Uncharacterized protein</fullName>
    </submittedName>
</protein>
<name>A0ABR3EVB7_9AGAR</name>
<dbReference type="Pfam" id="PF02567">
    <property type="entry name" value="PhzC-PhzF"/>
    <property type="match status" value="1"/>
</dbReference>
<organism evidence="1 2">
    <name type="scientific">Marasmius crinis-equi</name>
    <dbReference type="NCBI Taxonomy" id="585013"/>
    <lineage>
        <taxon>Eukaryota</taxon>
        <taxon>Fungi</taxon>
        <taxon>Dikarya</taxon>
        <taxon>Basidiomycota</taxon>
        <taxon>Agaricomycotina</taxon>
        <taxon>Agaricomycetes</taxon>
        <taxon>Agaricomycetidae</taxon>
        <taxon>Agaricales</taxon>
        <taxon>Marasmiineae</taxon>
        <taxon>Marasmiaceae</taxon>
        <taxon>Marasmius</taxon>
    </lineage>
</organism>
<dbReference type="PIRSF" id="PIRSF016184">
    <property type="entry name" value="PhzC_PhzF"/>
    <property type="match status" value="1"/>
</dbReference>
<evidence type="ECO:0000313" key="2">
    <source>
        <dbReference type="Proteomes" id="UP001465976"/>
    </source>
</evidence>
<keyword evidence="2" id="KW-1185">Reference proteome</keyword>
<dbReference type="PANTHER" id="PTHR13774:SF32">
    <property type="entry name" value="ANTISENSE-ENHANCING SEQUENCE 1"/>
    <property type="match status" value="1"/>
</dbReference>
<dbReference type="SUPFAM" id="SSF54506">
    <property type="entry name" value="Diaminopimelate epimerase-like"/>
    <property type="match status" value="1"/>
</dbReference>
<dbReference type="PANTHER" id="PTHR13774">
    <property type="entry name" value="PHENAZINE BIOSYNTHESIS PROTEIN"/>
    <property type="match status" value="1"/>
</dbReference>
<proteinExistence type="predicted"/>
<reference evidence="1 2" key="1">
    <citation type="submission" date="2024-02" db="EMBL/GenBank/DDBJ databases">
        <title>A draft genome for the cacao thread blight pathogen Marasmius crinis-equi.</title>
        <authorList>
            <person name="Cohen S.P."/>
            <person name="Baruah I.K."/>
            <person name="Amoako-Attah I."/>
            <person name="Bukari Y."/>
            <person name="Meinhardt L.W."/>
            <person name="Bailey B.A."/>
        </authorList>
    </citation>
    <scope>NUCLEOTIDE SEQUENCE [LARGE SCALE GENOMIC DNA]</scope>
    <source>
        <strain evidence="1 2">GH-76</strain>
    </source>
</reference>
<dbReference type="Gene3D" id="3.10.310.10">
    <property type="entry name" value="Diaminopimelate Epimerase, Chain A, domain 1"/>
    <property type="match status" value="2"/>
</dbReference>
<dbReference type="InterPro" id="IPR003719">
    <property type="entry name" value="Phenazine_PhzF-like"/>
</dbReference>